<keyword evidence="5 7" id="KW-0648">Protein biosynthesis</keyword>
<accession>W6MLD0</accession>
<comment type="catalytic activity">
    <reaction evidence="6 7">
        <text>L-glutamyl-tRNA(Gln) + L-glutamine + ATP + H2O = L-glutaminyl-tRNA(Gln) + L-glutamate + ADP + phosphate + H(+)</text>
        <dbReference type="Rhea" id="RHEA:17521"/>
        <dbReference type="Rhea" id="RHEA-COMP:9681"/>
        <dbReference type="Rhea" id="RHEA-COMP:9684"/>
        <dbReference type="ChEBI" id="CHEBI:15377"/>
        <dbReference type="ChEBI" id="CHEBI:15378"/>
        <dbReference type="ChEBI" id="CHEBI:29985"/>
        <dbReference type="ChEBI" id="CHEBI:30616"/>
        <dbReference type="ChEBI" id="CHEBI:43474"/>
        <dbReference type="ChEBI" id="CHEBI:58359"/>
        <dbReference type="ChEBI" id="CHEBI:78520"/>
        <dbReference type="ChEBI" id="CHEBI:78521"/>
        <dbReference type="ChEBI" id="CHEBI:456216"/>
        <dbReference type="EC" id="6.3.5.7"/>
    </reaction>
</comment>
<keyword evidence="2 7" id="KW-0436">Ligase</keyword>
<dbReference type="AlphaFoldDB" id="W6MLD0"/>
<comment type="function">
    <text evidence="7">Allows the formation of correctly charged Gln-tRNA(Gln) through the transamidation of misacylated Glu-tRNA(Gln) in the mitochondria. The reaction takes place in the presence of glutamine and ATP through an activated gamma-phospho-Glu-tRNA(Gln).</text>
</comment>
<evidence type="ECO:0000259" key="8">
    <source>
        <dbReference type="Pfam" id="PF01425"/>
    </source>
</evidence>
<feature type="active site" description="Charge relay system" evidence="7">
    <location>
        <position position="121"/>
    </location>
</feature>
<dbReference type="GO" id="GO:0070681">
    <property type="term" value="P:glutaminyl-tRNAGln biosynthesis via transamidation"/>
    <property type="evidence" value="ECO:0007669"/>
    <property type="project" value="UniProtKB-UniRule"/>
</dbReference>
<dbReference type="Proteomes" id="UP000019384">
    <property type="component" value="Unassembled WGS sequence"/>
</dbReference>
<dbReference type="EC" id="6.3.5.7" evidence="7"/>
<evidence type="ECO:0000256" key="7">
    <source>
        <dbReference type="HAMAP-Rule" id="MF_03150"/>
    </source>
</evidence>
<dbReference type="HAMAP" id="MF_00120">
    <property type="entry name" value="GatA"/>
    <property type="match status" value="1"/>
</dbReference>
<dbReference type="InterPro" id="IPR004412">
    <property type="entry name" value="GatA"/>
</dbReference>
<reference evidence="9" key="2">
    <citation type="submission" date="2014-02" db="EMBL/GenBank/DDBJ databases">
        <title>Complete DNA sequence of /Kuraishia capsulata/ illustrates novel genomic features among budding yeasts (/Saccharomycotina/).</title>
        <authorList>
            <person name="Morales L."/>
            <person name="Noel B."/>
            <person name="Porcel B."/>
            <person name="Marcet-Houben M."/>
            <person name="Hullo M-F."/>
            <person name="Sacerdot C."/>
            <person name="Tekaia F."/>
            <person name="Leh-Louis V."/>
            <person name="Despons L."/>
            <person name="Khanna V."/>
            <person name="Aury J-M."/>
            <person name="Barbe V."/>
            <person name="Couloux A."/>
            <person name="Labadie K."/>
            <person name="Pelletier E."/>
            <person name="Souciet J-L."/>
            <person name="Boekhout T."/>
            <person name="Gabaldon T."/>
            <person name="Wincker P."/>
            <person name="Dujon B."/>
        </authorList>
    </citation>
    <scope>NUCLEOTIDE SEQUENCE</scope>
    <source>
        <strain evidence="9">CBS 1993</strain>
    </source>
</reference>
<evidence type="ECO:0000313" key="9">
    <source>
        <dbReference type="EMBL" id="CDK27281.1"/>
    </source>
</evidence>
<dbReference type="EMBL" id="HG793128">
    <property type="protein sequence ID" value="CDK27281.1"/>
    <property type="molecule type" value="Genomic_DNA"/>
</dbReference>
<dbReference type="GO" id="GO:0030956">
    <property type="term" value="C:glutamyl-tRNA(Gln) amidotransferase complex"/>
    <property type="evidence" value="ECO:0007669"/>
    <property type="project" value="UniProtKB-UniRule"/>
</dbReference>
<dbReference type="GO" id="GO:0005524">
    <property type="term" value="F:ATP binding"/>
    <property type="evidence" value="ECO:0007669"/>
    <property type="project" value="UniProtKB-KW"/>
</dbReference>
<dbReference type="PROSITE" id="PS00571">
    <property type="entry name" value="AMIDASES"/>
    <property type="match status" value="1"/>
</dbReference>
<evidence type="ECO:0000256" key="6">
    <source>
        <dbReference type="ARBA" id="ARBA00047407"/>
    </source>
</evidence>
<dbReference type="PANTHER" id="PTHR11895:SF7">
    <property type="entry name" value="GLUTAMYL-TRNA(GLN) AMIDOTRANSFERASE SUBUNIT A, MITOCHONDRIAL"/>
    <property type="match status" value="1"/>
</dbReference>
<evidence type="ECO:0000256" key="2">
    <source>
        <dbReference type="ARBA" id="ARBA00022598"/>
    </source>
</evidence>
<dbReference type="InterPro" id="IPR000120">
    <property type="entry name" value="Amidase"/>
</dbReference>
<dbReference type="SUPFAM" id="SSF75304">
    <property type="entry name" value="Amidase signature (AS) enzymes"/>
    <property type="match status" value="1"/>
</dbReference>
<sequence length="456" mass="49633">MSFLSGLKAAQLKYNIFTSIRENVDAELLQALSGKLKKVTVAIKDNIVTKEDKTTCSSQILADYESPFDATVVRLLKEQGAVVVGKTNLDEFGMGSGTTHSHFGPTLNPLYPDEARISGGSSGGSAAAVSAGLVDVALGTDTGGSIRLPASYTGVVGFKPTYSRISRWGVVPYAQSLDTVGLLSRDVSIIRQVFTELDKYDPNDPTSLAGDIRETIPKRTVTSQRLRIGVCEQFNVKELSQPMRNAWISSLERFSKDGHELVPVSIPSIKHALSAYYVLAPAEAASNLSRYDGVRYGFRNYDKSYGTTRSTGFGSEVQKRIMLGNFNLSSEAYSNHFLKAQRVRRLICDEFNEVFKLSNPLDGKTSFNDLGIDLIVTPTSTSKAPTLEKFRLSQNDNGVTEYVDDVMTVPASLAGLPSIVVPWNTDNGVCGIQLTGQFGDDNLVLDVAETFMAREE</sequence>
<comment type="subcellular location">
    <subcellularLocation>
        <location evidence="7">Mitochondrion</location>
    </subcellularLocation>
</comment>
<dbReference type="GO" id="GO:0050567">
    <property type="term" value="F:glutaminyl-tRNA synthase (glutamine-hydrolyzing) activity"/>
    <property type="evidence" value="ECO:0007669"/>
    <property type="project" value="UniProtKB-UniRule"/>
</dbReference>
<feature type="active site" description="Charge relay system" evidence="7">
    <location>
        <position position="44"/>
    </location>
</feature>
<keyword evidence="4 7" id="KW-0067">ATP-binding</keyword>
<comment type="similarity">
    <text evidence="1 7">Belongs to the amidase family. GatA subfamily.</text>
</comment>
<dbReference type="Gene3D" id="3.90.1300.10">
    <property type="entry name" value="Amidase signature (AS) domain"/>
    <property type="match status" value="1"/>
</dbReference>
<dbReference type="InterPro" id="IPR020556">
    <property type="entry name" value="Amidase_CS"/>
</dbReference>
<organism evidence="9 10">
    <name type="scientific">Kuraishia capsulata CBS 1993</name>
    <dbReference type="NCBI Taxonomy" id="1382522"/>
    <lineage>
        <taxon>Eukaryota</taxon>
        <taxon>Fungi</taxon>
        <taxon>Dikarya</taxon>
        <taxon>Ascomycota</taxon>
        <taxon>Saccharomycotina</taxon>
        <taxon>Pichiomycetes</taxon>
        <taxon>Pichiales</taxon>
        <taxon>Pichiaceae</taxon>
        <taxon>Kuraishia</taxon>
    </lineage>
</organism>
<dbReference type="GO" id="GO:0032543">
    <property type="term" value="P:mitochondrial translation"/>
    <property type="evidence" value="ECO:0007669"/>
    <property type="project" value="UniProtKB-UniRule"/>
</dbReference>
<comment type="subunit">
    <text evidence="7">Subunit of the heterotrimeric GatFAB amidotransferase (AdT) complex, composed of A, B and F subunits.</text>
</comment>
<keyword evidence="10" id="KW-1185">Reference proteome</keyword>
<proteinExistence type="inferred from homology"/>
<evidence type="ECO:0000256" key="3">
    <source>
        <dbReference type="ARBA" id="ARBA00022741"/>
    </source>
</evidence>
<feature type="domain" description="Amidase" evidence="8">
    <location>
        <begin position="22"/>
        <end position="445"/>
    </location>
</feature>
<name>W6MLD0_9ASCO</name>
<evidence type="ECO:0000256" key="1">
    <source>
        <dbReference type="ARBA" id="ARBA00008069"/>
    </source>
</evidence>
<evidence type="ECO:0000256" key="5">
    <source>
        <dbReference type="ARBA" id="ARBA00022917"/>
    </source>
</evidence>
<dbReference type="STRING" id="1382522.W6MLD0"/>
<protein>
    <recommendedName>
        <fullName evidence="7">Glutamyl-tRNA(Gln) amidotransferase subunit A, mitochondrial</fullName>
        <shortName evidence="7">Glu-AdT subunit A</shortName>
        <ecNumber evidence="7">6.3.5.7</ecNumber>
    </recommendedName>
</protein>
<dbReference type="InterPro" id="IPR036928">
    <property type="entry name" value="AS_sf"/>
</dbReference>
<reference evidence="9" key="1">
    <citation type="submission" date="2013-12" db="EMBL/GenBank/DDBJ databases">
        <authorList>
            <person name="Genoscope - CEA"/>
        </authorList>
    </citation>
    <scope>NUCLEOTIDE SEQUENCE</scope>
    <source>
        <strain evidence="9">CBS 1993</strain>
    </source>
</reference>
<dbReference type="PANTHER" id="PTHR11895">
    <property type="entry name" value="TRANSAMIDASE"/>
    <property type="match status" value="1"/>
</dbReference>
<evidence type="ECO:0000313" key="10">
    <source>
        <dbReference type="Proteomes" id="UP000019384"/>
    </source>
</evidence>
<gene>
    <name evidence="7" type="primary">HER2</name>
    <name evidence="9" type="ORF">KUCA_T00003259001</name>
</gene>
<feature type="active site" description="Acyl-ester intermediate" evidence="7">
    <location>
        <position position="145"/>
    </location>
</feature>
<dbReference type="InterPro" id="IPR023631">
    <property type="entry name" value="Amidase_dom"/>
</dbReference>
<dbReference type="NCBIfam" id="TIGR00132">
    <property type="entry name" value="gatA"/>
    <property type="match status" value="1"/>
</dbReference>
<dbReference type="Pfam" id="PF01425">
    <property type="entry name" value="Amidase"/>
    <property type="match status" value="1"/>
</dbReference>
<dbReference type="GO" id="GO:0005739">
    <property type="term" value="C:mitochondrion"/>
    <property type="evidence" value="ECO:0007669"/>
    <property type="project" value="UniProtKB-SubCell"/>
</dbReference>
<keyword evidence="7" id="KW-0496">Mitochondrion</keyword>
<evidence type="ECO:0000256" key="4">
    <source>
        <dbReference type="ARBA" id="ARBA00022840"/>
    </source>
</evidence>
<dbReference type="HOGENOM" id="CLU_009600_0_3_1"/>
<keyword evidence="3 7" id="KW-0547">Nucleotide-binding</keyword>
<dbReference type="OrthoDB" id="421993at2759"/>